<gene>
    <name evidence="1" type="ORF">GCM10022295_86020</name>
</gene>
<protein>
    <submittedName>
        <fullName evidence="1">Uncharacterized protein</fullName>
    </submittedName>
</protein>
<keyword evidence="2" id="KW-1185">Reference proteome</keyword>
<dbReference type="Proteomes" id="UP001500707">
    <property type="component" value="Unassembled WGS sequence"/>
</dbReference>
<evidence type="ECO:0000313" key="1">
    <source>
        <dbReference type="EMBL" id="GAA3591163.1"/>
    </source>
</evidence>
<sequence>MQKPTYTEAVVDGALAIVTCLVNGDRSEARALAHGEYELHQPGIIEFLAEHVAQGYTPETWREAILALRQAELNGEA</sequence>
<accession>A0ABP6YWY4</accession>
<comment type="caution">
    <text evidence="1">The sequence shown here is derived from an EMBL/GenBank/DDBJ whole genome shotgun (WGS) entry which is preliminary data.</text>
</comment>
<organism evidence="1 2">
    <name type="scientific">Streptomyces osmaniensis</name>
    <dbReference type="NCBI Taxonomy" id="593134"/>
    <lineage>
        <taxon>Bacteria</taxon>
        <taxon>Bacillati</taxon>
        <taxon>Actinomycetota</taxon>
        <taxon>Actinomycetes</taxon>
        <taxon>Kitasatosporales</taxon>
        <taxon>Streptomycetaceae</taxon>
        <taxon>Streptomyces</taxon>
    </lineage>
</organism>
<name>A0ABP6YWY4_9ACTN</name>
<evidence type="ECO:0000313" key="2">
    <source>
        <dbReference type="Proteomes" id="UP001500707"/>
    </source>
</evidence>
<proteinExistence type="predicted"/>
<dbReference type="RefSeq" id="WP_346186360.1">
    <property type="nucleotide sequence ID" value="NZ_BAABCE010000027.1"/>
</dbReference>
<reference evidence="2" key="1">
    <citation type="journal article" date="2019" name="Int. J. Syst. Evol. Microbiol.">
        <title>The Global Catalogue of Microorganisms (GCM) 10K type strain sequencing project: providing services to taxonomists for standard genome sequencing and annotation.</title>
        <authorList>
            <consortium name="The Broad Institute Genomics Platform"/>
            <consortium name="The Broad Institute Genome Sequencing Center for Infectious Disease"/>
            <person name="Wu L."/>
            <person name="Ma J."/>
        </authorList>
    </citation>
    <scope>NUCLEOTIDE SEQUENCE [LARGE SCALE GENOMIC DNA]</scope>
    <source>
        <strain evidence="2">JCM 17656</strain>
    </source>
</reference>
<dbReference type="EMBL" id="BAABCE010000027">
    <property type="protein sequence ID" value="GAA3591163.1"/>
    <property type="molecule type" value="Genomic_DNA"/>
</dbReference>